<accession>A0A1G7DKW3</accession>
<dbReference type="AlphaFoldDB" id="A0A1G7DKW3"/>
<dbReference type="Proteomes" id="UP000243205">
    <property type="component" value="Unassembled WGS sequence"/>
</dbReference>
<evidence type="ECO:0000313" key="2">
    <source>
        <dbReference type="EMBL" id="SDE52204.1"/>
    </source>
</evidence>
<sequence length="347" mass="38374">MTSPDSSLDGQLQLSAAVARLLDPATSTSQRQQAVRGQLALDMRDQLLLWFCICRQDDVALCGQAEAALRASTAMALKPLLQDSHLPPELFDFVLRVRADDLGTVILLRSNPVVPVSSWQRLFGHCSYEVLSFFFDSICPFKLRPQELQAVLHNTQATEAMRQQARERLSASGVQPQETGGTAAAGTASAALLEDEAVFTAEEAEDEALAISSKQQLAQELGIGEKIKMAMTGDKEWRTILLRDSNKQVSTAVLQNPRITEGEILLLTQNRSASDELIRPILLNREWLKNYAIRHALVQHPRTPLPQALRFLATLNDKDIRVLAKSRGISSVLVNACRRMLAAKTQR</sequence>
<proteinExistence type="predicted"/>
<keyword evidence="3" id="KW-1185">Reference proteome</keyword>
<dbReference type="STRING" id="57664.SAMN05661003_11437"/>
<protein>
    <submittedName>
        <fullName evidence="2">Uncharacterized protein</fullName>
    </submittedName>
</protein>
<organism evidence="2 3">
    <name type="scientific">Desulfuromonas thiophila</name>
    <dbReference type="NCBI Taxonomy" id="57664"/>
    <lineage>
        <taxon>Bacteria</taxon>
        <taxon>Pseudomonadati</taxon>
        <taxon>Thermodesulfobacteriota</taxon>
        <taxon>Desulfuromonadia</taxon>
        <taxon>Desulfuromonadales</taxon>
        <taxon>Desulfuromonadaceae</taxon>
        <taxon>Desulfuromonas</taxon>
    </lineage>
</organism>
<gene>
    <name evidence="2" type="ORF">SAMN05661003_11437</name>
</gene>
<evidence type="ECO:0000256" key="1">
    <source>
        <dbReference type="SAM" id="MobiDB-lite"/>
    </source>
</evidence>
<reference evidence="3" key="1">
    <citation type="submission" date="2016-10" db="EMBL/GenBank/DDBJ databases">
        <authorList>
            <person name="Varghese N."/>
            <person name="Submissions S."/>
        </authorList>
    </citation>
    <scope>NUCLEOTIDE SEQUENCE [LARGE SCALE GENOMIC DNA]</scope>
    <source>
        <strain evidence="3">DSM 8987</strain>
    </source>
</reference>
<dbReference type="EMBL" id="FNAQ01000014">
    <property type="protein sequence ID" value="SDE52204.1"/>
    <property type="molecule type" value="Genomic_DNA"/>
</dbReference>
<feature type="region of interest" description="Disordered" evidence="1">
    <location>
        <begin position="163"/>
        <end position="186"/>
    </location>
</feature>
<name>A0A1G7DKW3_9BACT</name>
<evidence type="ECO:0000313" key="3">
    <source>
        <dbReference type="Proteomes" id="UP000243205"/>
    </source>
</evidence>